<evidence type="ECO:0000313" key="28">
    <source>
        <dbReference type="EMBL" id="CAH2301850.1"/>
    </source>
</evidence>
<dbReference type="Pfam" id="PF03131">
    <property type="entry name" value="bZIP_Maf"/>
    <property type="match status" value="1"/>
</dbReference>
<feature type="coiled-coil region" evidence="25">
    <location>
        <begin position="752"/>
        <end position="807"/>
    </location>
</feature>
<dbReference type="InterPro" id="IPR008917">
    <property type="entry name" value="TF_DNA-bd_sf"/>
</dbReference>
<evidence type="ECO:0000259" key="27">
    <source>
        <dbReference type="PROSITE" id="PS50217"/>
    </source>
</evidence>
<feature type="region of interest" description="Disordered" evidence="26">
    <location>
        <begin position="563"/>
        <end position="626"/>
    </location>
</feature>
<keyword evidence="10" id="KW-0735">Signal-anchor</keyword>
<keyword evidence="12" id="KW-0805">Transcription regulation</keyword>
<gene>
    <name evidence="28" type="ORF">PECUL_23A006526</name>
</gene>
<feature type="region of interest" description="Disordered" evidence="26">
    <location>
        <begin position="236"/>
        <end position="291"/>
    </location>
</feature>
<reference evidence="28" key="1">
    <citation type="submission" date="2022-03" db="EMBL/GenBank/DDBJ databases">
        <authorList>
            <person name="Alioto T."/>
            <person name="Alioto T."/>
            <person name="Gomez Garrido J."/>
        </authorList>
    </citation>
    <scope>NUCLEOTIDE SEQUENCE</scope>
</reference>
<dbReference type="PROSITE" id="PS00036">
    <property type="entry name" value="BZIP_BASIC"/>
    <property type="match status" value="1"/>
</dbReference>
<evidence type="ECO:0000256" key="5">
    <source>
        <dbReference type="ARBA" id="ARBA00020485"/>
    </source>
</evidence>
<evidence type="ECO:0000256" key="18">
    <source>
        <dbReference type="ARBA" id="ARBA00023163"/>
    </source>
</evidence>
<name>A0AAD1SHW8_PELCU</name>
<keyword evidence="6" id="KW-0678">Repressor</keyword>
<feature type="region of interest" description="Disordered" evidence="26">
    <location>
        <begin position="831"/>
        <end position="850"/>
    </location>
</feature>
<keyword evidence="20" id="KW-0325">Glycoprotein</keyword>
<feature type="compositionally biased region" description="Polar residues" evidence="26">
    <location>
        <begin position="239"/>
        <end position="251"/>
    </location>
</feature>
<evidence type="ECO:0000256" key="1">
    <source>
        <dbReference type="ARBA" id="ARBA00004123"/>
    </source>
</evidence>
<keyword evidence="22" id="KW-0539">Nucleus</keyword>
<dbReference type="GO" id="GO:0005634">
    <property type="term" value="C:nucleus"/>
    <property type="evidence" value="ECO:0007669"/>
    <property type="project" value="UniProtKB-SubCell"/>
</dbReference>
<feature type="region of interest" description="Disordered" evidence="26">
    <location>
        <begin position="667"/>
        <end position="695"/>
    </location>
</feature>
<comment type="similarity">
    <text evidence="4">Belongs to the bZIP family. CNC subfamily.</text>
</comment>
<sequence>MVESQTGETLCVRASHRESFIHLCCFAVWRVRPGTSVLFVDWSELLLVTAGLVRLAGRSSLIGWLCWVSMLPGDAEVKLGSCGRRGRWSHEEEKKKKQRCVCACQGGKRNRALYPAESEERLLSVSQLWVKYLTEGLIQFTILLSLMGVRVDLDSYLPSHLPPLHEIILGPTSAYTQTQFHSLRGTADGYGVHPKSVDLDQFFTSRRLLNRVRALDRLQVPTTELDAWLVHREAEGSVPSAQTGSSRPTDTPQERPGSDSSIRDTLVTEQGRSTEEVEELGATAQPGSSDLSKEDIDLIDILWRQDIDLGVGREDFLQHDKRNDDMWESPQDDLQVDILDPTIQVDGETGENVRHQDQTALSLEECLSLLDVNFPFGDPPEFSDPTPSDLLVPDSGPVASTQSDELLSPFLPAMESPLDLEEQWQDLMSLMDMQVMDVNNSTENPLYLSLNPPTQQDGNLGQVPLPSCSRDHSAVFAPTMDILTVPDSPLPQFSSHNSSDLNSTFGFTNLTGILFPSHLNSTTNITSPQILPDPLGGILDEALLDEISLMDLALEEGFSQVQTTQLQEELDSDSGLSLDSHRSPVSPSGSESSSSSSCSSSSSFSEEGAVGYSSDSEMIDQEDSDGAIGYQPEYSKFCRMSSQNPSHYQRLPFLEHVGHNHTYNMVPEEPEDKPVLSRGNRRSSGFLDRQAGRDEQRARAMKIPFSNDKIINLPVEEFNELLTKYQLSEAQLCLVRDIRRRGKNKMAAQNCRKRKLDTILNLEQEVKRLTRERTSQLREKGENLRSLQQMKQEVENLYQEVFSQLRDQEGRPYSSQRYALHYTSNGNIVLMPRSAEGQQGRRPEKKDRRK</sequence>
<dbReference type="SMART" id="SM00338">
    <property type="entry name" value="BRLZ"/>
    <property type="match status" value="1"/>
</dbReference>
<feature type="domain" description="BZIP" evidence="27">
    <location>
        <begin position="734"/>
        <end position="797"/>
    </location>
</feature>
<dbReference type="GO" id="GO:0008203">
    <property type="term" value="P:cholesterol metabolic process"/>
    <property type="evidence" value="ECO:0007669"/>
    <property type="project" value="UniProtKB-KW"/>
</dbReference>
<keyword evidence="13" id="KW-0443">Lipid metabolism</keyword>
<evidence type="ECO:0000256" key="13">
    <source>
        <dbReference type="ARBA" id="ARBA00023098"/>
    </source>
</evidence>
<feature type="compositionally biased region" description="Basic and acidic residues" evidence="26">
    <location>
        <begin position="839"/>
        <end position="850"/>
    </location>
</feature>
<evidence type="ECO:0000256" key="23">
    <source>
        <dbReference type="ARBA" id="ARBA00030985"/>
    </source>
</evidence>
<evidence type="ECO:0000313" key="29">
    <source>
        <dbReference type="Proteomes" id="UP001295444"/>
    </source>
</evidence>
<keyword evidence="16" id="KW-0472">Membrane</keyword>
<evidence type="ECO:0000256" key="16">
    <source>
        <dbReference type="ARBA" id="ARBA00023136"/>
    </source>
</evidence>
<protein>
    <recommendedName>
        <fullName evidence="5">Endoplasmic reticulum membrane sensor NFE2L1</fullName>
    </recommendedName>
    <alternativeName>
        <fullName evidence="24">Nuclear factor erythroid 2-related factor 1</fullName>
    </alternativeName>
    <alternativeName>
        <fullName evidence="23">Nuclear factor, erythroid derived 2, like 1</fullName>
    </alternativeName>
</protein>
<accession>A0AAD1SHW8</accession>
<dbReference type="SUPFAM" id="SSF47454">
    <property type="entry name" value="A DNA-binding domain in eukaryotic transcription factors"/>
    <property type="match status" value="1"/>
</dbReference>
<keyword evidence="11" id="KW-1133">Transmembrane helix</keyword>
<dbReference type="CDD" id="cd14720">
    <property type="entry name" value="bZIP_NFE2-like"/>
    <property type="match status" value="1"/>
</dbReference>
<keyword evidence="17" id="KW-0010">Activator</keyword>
<dbReference type="AlphaFoldDB" id="A0AAD1SHW8"/>
<evidence type="ECO:0000256" key="4">
    <source>
        <dbReference type="ARBA" id="ARBA00008157"/>
    </source>
</evidence>
<dbReference type="GO" id="GO:0000978">
    <property type="term" value="F:RNA polymerase II cis-regulatory region sequence-specific DNA binding"/>
    <property type="evidence" value="ECO:0007669"/>
    <property type="project" value="InterPro"/>
</dbReference>
<keyword evidence="9" id="KW-0256">Endoplasmic reticulum</keyword>
<keyword evidence="18" id="KW-0804">Transcription</keyword>
<keyword evidence="29" id="KW-1185">Reference proteome</keyword>
<dbReference type="PANTHER" id="PTHR24411">
    <property type="entry name" value="NUCLEAR FACTOR ERYTHROID 2-RELATED FACTOR"/>
    <property type="match status" value="1"/>
</dbReference>
<dbReference type="InterPro" id="IPR004827">
    <property type="entry name" value="bZIP"/>
</dbReference>
<evidence type="ECO:0000256" key="11">
    <source>
        <dbReference type="ARBA" id="ARBA00022989"/>
    </source>
</evidence>
<evidence type="ECO:0000256" key="7">
    <source>
        <dbReference type="ARBA" id="ARBA00022548"/>
    </source>
</evidence>
<evidence type="ECO:0000256" key="21">
    <source>
        <dbReference type="ARBA" id="ARBA00023221"/>
    </source>
</evidence>
<evidence type="ECO:0000256" key="22">
    <source>
        <dbReference type="ARBA" id="ARBA00023242"/>
    </source>
</evidence>
<proteinExistence type="inferred from homology"/>
<evidence type="ECO:0000256" key="6">
    <source>
        <dbReference type="ARBA" id="ARBA00022491"/>
    </source>
</evidence>
<evidence type="ECO:0000256" key="15">
    <source>
        <dbReference type="ARBA" id="ARBA00023125"/>
    </source>
</evidence>
<dbReference type="Gene3D" id="1.10.880.10">
    <property type="entry name" value="Transcription factor, Skn-1-like, DNA-binding domain"/>
    <property type="match status" value="1"/>
</dbReference>
<dbReference type="GO" id="GO:0000981">
    <property type="term" value="F:DNA-binding transcription factor activity, RNA polymerase II-specific"/>
    <property type="evidence" value="ECO:0007669"/>
    <property type="project" value="TreeGrafter"/>
</dbReference>
<dbReference type="PROSITE" id="PS50217">
    <property type="entry name" value="BZIP"/>
    <property type="match status" value="1"/>
</dbReference>
<evidence type="ECO:0000256" key="12">
    <source>
        <dbReference type="ARBA" id="ARBA00023015"/>
    </source>
</evidence>
<evidence type="ECO:0000256" key="2">
    <source>
        <dbReference type="ARBA" id="ARBA00004643"/>
    </source>
</evidence>
<evidence type="ECO:0000256" key="19">
    <source>
        <dbReference type="ARBA" id="ARBA00023166"/>
    </source>
</evidence>
<dbReference type="GO" id="GO:0005789">
    <property type="term" value="C:endoplasmic reticulum membrane"/>
    <property type="evidence" value="ECO:0007669"/>
    <property type="project" value="UniProtKB-SubCell"/>
</dbReference>
<keyword evidence="8" id="KW-0812">Transmembrane</keyword>
<evidence type="ECO:0000256" key="20">
    <source>
        <dbReference type="ARBA" id="ARBA00023180"/>
    </source>
</evidence>
<comment type="subcellular location">
    <subcellularLocation>
        <location evidence="3">Endoplasmic reticulum membrane</location>
        <topology evidence="3">Single-pass type II membrane protein</topology>
    </subcellularLocation>
    <subcellularLocation>
        <location evidence="2">Endoplasmic reticulum membrane</location>
        <topology evidence="2">Single-pass type III membrane protein</topology>
    </subcellularLocation>
    <subcellularLocation>
        <location evidence="1">Nucleus</location>
    </subcellularLocation>
</comment>
<evidence type="ECO:0000256" key="26">
    <source>
        <dbReference type="SAM" id="MobiDB-lite"/>
    </source>
</evidence>
<evidence type="ECO:0000256" key="17">
    <source>
        <dbReference type="ARBA" id="ARBA00023159"/>
    </source>
</evidence>
<keyword evidence="14" id="KW-0446">Lipid-binding</keyword>
<dbReference type="InterPro" id="IPR047167">
    <property type="entry name" value="NFE2-like"/>
</dbReference>
<keyword evidence="19" id="KW-1207">Sterol metabolism</keyword>
<evidence type="ECO:0000256" key="24">
    <source>
        <dbReference type="ARBA" id="ARBA00031659"/>
    </source>
</evidence>
<dbReference type="GO" id="GO:0008289">
    <property type="term" value="F:lipid binding"/>
    <property type="evidence" value="ECO:0007669"/>
    <property type="project" value="UniProtKB-KW"/>
</dbReference>
<feature type="compositionally biased region" description="Low complexity" evidence="26">
    <location>
        <begin position="573"/>
        <end position="605"/>
    </location>
</feature>
<organism evidence="28 29">
    <name type="scientific">Pelobates cultripes</name>
    <name type="common">Western spadefoot toad</name>
    <dbReference type="NCBI Taxonomy" id="61616"/>
    <lineage>
        <taxon>Eukaryota</taxon>
        <taxon>Metazoa</taxon>
        <taxon>Chordata</taxon>
        <taxon>Craniata</taxon>
        <taxon>Vertebrata</taxon>
        <taxon>Euteleostomi</taxon>
        <taxon>Amphibia</taxon>
        <taxon>Batrachia</taxon>
        <taxon>Anura</taxon>
        <taxon>Pelobatoidea</taxon>
        <taxon>Pelobatidae</taxon>
        <taxon>Pelobates</taxon>
    </lineage>
</organism>
<keyword evidence="21" id="KW-0753">Steroid metabolism</keyword>
<keyword evidence="15" id="KW-0238">DNA-binding</keyword>
<evidence type="ECO:0000256" key="10">
    <source>
        <dbReference type="ARBA" id="ARBA00022968"/>
    </source>
</evidence>
<dbReference type="FunFam" id="1.10.880.10:FF:000001">
    <property type="entry name" value="Nuclear factor erythroid 2-related factor 2"/>
    <property type="match status" value="1"/>
</dbReference>
<keyword evidence="25" id="KW-0175">Coiled coil</keyword>
<evidence type="ECO:0000256" key="9">
    <source>
        <dbReference type="ARBA" id="ARBA00022824"/>
    </source>
</evidence>
<evidence type="ECO:0000256" key="3">
    <source>
        <dbReference type="ARBA" id="ARBA00004648"/>
    </source>
</evidence>
<dbReference type="InterPro" id="IPR004826">
    <property type="entry name" value="bZIP_Maf"/>
</dbReference>
<evidence type="ECO:0000256" key="8">
    <source>
        <dbReference type="ARBA" id="ARBA00022692"/>
    </source>
</evidence>
<evidence type="ECO:0000256" key="25">
    <source>
        <dbReference type="SAM" id="Coils"/>
    </source>
</evidence>
<keyword evidence="7" id="KW-0153">Cholesterol metabolism</keyword>
<evidence type="ECO:0000256" key="14">
    <source>
        <dbReference type="ARBA" id="ARBA00023121"/>
    </source>
</evidence>
<dbReference type="EMBL" id="OW240917">
    <property type="protein sequence ID" value="CAH2301850.1"/>
    <property type="molecule type" value="Genomic_DNA"/>
</dbReference>
<dbReference type="Proteomes" id="UP001295444">
    <property type="component" value="Chromosome 06"/>
</dbReference>
<dbReference type="PANTHER" id="PTHR24411:SF31">
    <property type="entry name" value="ENDOPLASMIC RETICULUM MEMBRANE SENSOR NFE2L1"/>
    <property type="match status" value="1"/>
</dbReference>